<dbReference type="AlphaFoldDB" id="A0A1Y1RLH5"/>
<evidence type="ECO:0000256" key="1">
    <source>
        <dbReference type="SAM" id="Coils"/>
    </source>
</evidence>
<sequence>MAKQQKNIPFDLTKDDFYRNEENGKHVSCKISTISEKGLLHLILIEKNSNLEFHTEALISISEDEPWIWVKSESNEDKMAMPPSFVSDLIDKSHHKDKIVKSKKHNYINSETDIDDLARYMEDPDRILPLFIIATNSSAKDFNFVSRAIGKWSKSLVGIGEIYLLNHKSSAYFIEKYSNEYFQIKPWAIRVINPSFSFIDNDNEAHHRFIGPRKILNKEHEKSNVFLLGRIARSIYNQREIPQKVYVAKNDFNLKSNREMLFLQEESKSLLSRKTVDKDRSLQLPYPYDISIEILTSLKEASDLIGIKNIDADLMYAYAEAFEDREKFSNHRNEIFDLLQEKQSIISEIEQENYFYKSLIEEFEDDKSDLEDKIQRLERQIEYLQNEVVSSGSPEKAFQFDYSDNSPASFEDLYDLLKDKKFQFIEFTGDPKKMLLLDELDTKSKAIKSVWRTLCCLNDYGRFKNENASGNIRSYLIDPPHGYQTVSAKNYAQHESNTTQNQYAEDRLFPIPTSQEFPSGKTYMWSHFKINASGFGIKVPRLHFYDDTDNNRIIYVGYIGPHLKVGSTN</sequence>
<dbReference type="Proteomes" id="UP000192359">
    <property type="component" value="Unassembled WGS sequence"/>
</dbReference>
<comment type="caution">
    <text evidence="2">The sequence shown here is derived from an EMBL/GenBank/DDBJ whole genome shotgun (WGS) entry which is preliminary data.</text>
</comment>
<name>A0A1Y1RLH5_9MICC</name>
<reference evidence="2 3" key="1">
    <citation type="submission" date="2016-05" db="EMBL/GenBank/DDBJ databases">
        <title>Draft genome sequence of a porcine commensal Rothia nasimurium.</title>
        <authorList>
            <person name="Gaiser R.A."/>
            <person name="Van Baarlen P."/>
            <person name="Wells J.M."/>
        </authorList>
    </citation>
    <scope>NUCLEOTIDE SEQUENCE [LARGE SCALE GENOMIC DNA]</scope>
    <source>
        <strain evidence="2 3">PT-32</strain>
    </source>
</reference>
<dbReference type="OrthoDB" id="3246562at2"/>
<protein>
    <submittedName>
        <fullName evidence="2">Uncharacterized protein</fullName>
    </submittedName>
</protein>
<evidence type="ECO:0000313" key="3">
    <source>
        <dbReference type="Proteomes" id="UP000192359"/>
    </source>
</evidence>
<proteinExistence type="predicted"/>
<dbReference type="EMBL" id="LXWF01000045">
    <property type="protein sequence ID" value="ORC15205.1"/>
    <property type="molecule type" value="Genomic_DNA"/>
</dbReference>
<accession>A0A1Y1RLH5</accession>
<keyword evidence="3" id="KW-1185">Reference proteome</keyword>
<keyword evidence="1" id="KW-0175">Coiled coil</keyword>
<gene>
    <name evidence="2" type="ORF">A7979_08385</name>
</gene>
<evidence type="ECO:0000313" key="2">
    <source>
        <dbReference type="EMBL" id="ORC15205.1"/>
    </source>
</evidence>
<dbReference type="RefSeq" id="WP_083093887.1">
    <property type="nucleotide sequence ID" value="NZ_LXWF01000045.1"/>
</dbReference>
<feature type="coiled-coil region" evidence="1">
    <location>
        <begin position="360"/>
        <end position="387"/>
    </location>
</feature>
<organism evidence="2 3">
    <name type="scientific">Rothia nasimurium</name>
    <dbReference type="NCBI Taxonomy" id="85336"/>
    <lineage>
        <taxon>Bacteria</taxon>
        <taxon>Bacillati</taxon>
        <taxon>Actinomycetota</taxon>
        <taxon>Actinomycetes</taxon>
        <taxon>Micrococcales</taxon>
        <taxon>Micrococcaceae</taxon>
        <taxon>Rothia</taxon>
    </lineage>
</organism>